<evidence type="ECO:0000256" key="1">
    <source>
        <dbReference type="ARBA" id="ARBA00004127"/>
    </source>
</evidence>
<evidence type="ECO:0000256" key="5">
    <source>
        <dbReference type="SAM" id="Phobius"/>
    </source>
</evidence>
<dbReference type="PANTHER" id="PTHR12714">
    <property type="entry name" value="PROTEIN-S ISOPRENYLCYSTEINE O-METHYLTRANSFERASE"/>
    <property type="match status" value="1"/>
</dbReference>
<dbReference type="Proteomes" id="UP001193756">
    <property type="component" value="Unassembled WGS sequence"/>
</dbReference>
<evidence type="ECO:0000256" key="3">
    <source>
        <dbReference type="ARBA" id="ARBA00022989"/>
    </source>
</evidence>
<dbReference type="AlphaFoldDB" id="A0A0M6WVZ2"/>
<evidence type="ECO:0000256" key="4">
    <source>
        <dbReference type="ARBA" id="ARBA00023136"/>
    </source>
</evidence>
<dbReference type="RefSeq" id="WP_055062567.1">
    <property type="nucleotide sequence ID" value="NZ_AP031452.1"/>
</dbReference>
<keyword evidence="3 5" id="KW-1133">Transmembrane helix</keyword>
<reference evidence="7" key="3">
    <citation type="journal article" date="2020" name="Cell Host Microbe">
        <title>Functional and Genomic Variation between Human-Derived Isolates of Lachnospiraceae Reveals Inter- and Intra-Species Diversity.</title>
        <authorList>
            <person name="Sorbara M.T."/>
            <person name="Littmann E.R."/>
            <person name="Fontana E."/>
            <person name="Moody T.U."/>
            <person name="Kohout C.E."/>
            <person name="Gjonbalaj M."/>
            <person name="Eaton V."/>
            <person name="Seok R."/>
            <person name="Leiner I.M."/>
            <person name="Pamer E.G."/>
        </authorList>
    </citation>
    <scope>NUCLEOTIDE SEQUENCE</scope>
    <source>
        <strain evidence="7">MSK.16.45</strain>
    </source>
</reference>
<gene>
    <name evidence="7" type="ORF">G4312_13830</name>
    <name evidence="6" type="ORF">T1815_26771</name>
</gene>
<reference evidence="8" key="2">
    <citation type="submission" date="2015-05" db="EMBL/GenBank/DDBJ databases">
        <authorList>
            <consortium name="Pathogen Informatics"/>
        </authorList>
    </citation>
    <scope>NUCLEOTIDE SEQUENCE [LARGE SCALE GENOMIC DNA]</scope>
    <source>
        <strain evidence="8">T1-815</strain>
    </source>
</reference>
<dbReference type="PANTHER" id="PTHR12714:SF9">
    <property type="entry name" value="PROTEIN-S-ISOPRENYLCYSTEINE O-METHYLTRANSFERASE"/>
    <property type="match status" value="1"/>
</dbReference>
<dbReference type="EMBL" id="CVRQ01000032">
    <property type="protein sequence ID" value="CRL41369.1"/>
    <property type="molecule type" value="Genomic_DNA"/>
</dbReference>
<dbReference type="Proteomes" id="UP000049472">
    <property type="component" value="Unassembled WGS sequence"/>
</dbReference>
<comment type="subcellular location">
    <subcellularLocation>
        <location evidence="1">Endomembrane system</location>
        <topology evidence="1">Multi-pass membrane protein</topology>
    </subcellularLocation>
</comment>
<organism evidence="6 8">
    <name type="scientific">Agathobacter rectalis</name>
    <dbReference type="NCBI Taxonomy" id="39491"/>
    <lineage>
        <taxon>Bacteria</taxon>
        <taxon>Bacillati</taxon>
        <taxon>Bacillota</taxon>
        <taxon>Clostridia</taxon>
        <taxon>Lachnospirales</taxon>
        <taxon>Lachnospiraceae</taxon>
        <taxon>Agathobacter</taxon>
    </lineage>
</organism>
<evidence type="ECO:0000313" key="8">
    <source>
        <dbReference type="Proteomes" id="UP000049472"/>
    </source>
</evidence>
<evidence type="ECO:0000256" key="2">
    <source>
        <dbReference type="ARBA" id="ARBA00022692"/>
    </source>
</evidence>
<dbReference type="Pfam" id="PF04191">
    <property type="entry name" value="PEMT"/>
    <property type="match status" value="1"/>
</dbReference>
<dbReference type="Gene3D" id="1.20.120.1630">
    <property type="match status" value="1"/>
</dbReference>
<feature type="transmembrane region" description="Helical" evidence="5">
    <location>
        <begin position="133"/>
        <end position="160"/>
    </location>
</feature>
<dbReference type="EMBL" id="JAAIMP010000047">
    <property type="protein sequence ID" value="NSC78317.1"/>
    <property type="molecule type" value="Genomic_DNA"/>
</dbReference>
<protein>
    <submittedName>
        <fullName evidence="7">Isoprenylcysteine carboxylmethyltransferase family protein</fullName>
    </submittedName>
</protein>
<dbReference type="InterPro" id="IPR007318">
    <property type="entry name" value="Phopholipid_MeTrfase"/>
</dbReference>
<reference evidence="7" key="4">
    <citation type="submission" date="2020-02" db="EMBL/GenBank/DDBJ databases">
        <authorList>
            <person name="Littmann E."/>
            <person name="Sorbara M."/>
        </authorList>
    </citation>
    <scope>NUCLEOTIDE SEQUENCE</scope>
    <source>
        <strain evidence="7">MSK.16.45</strain>
    </source>
</reference>
<feature type="transmembrane region" description="Helical" evidence="5">
    <location>
        <begin position="6"/>
        <end position="24"/>
    </location>
</feature>
<feature type="transmembrane region" description="Helical" evidence="5">
    <location>
        <begin position="45"/>
        <end position="68"/>
    </location>
</feature>
<name>A0A0M6WVZ2_9FIRM</name>
<keyword evidence="8" id="KW-1185">Reference proteome</keyword>
<accession>A0A0M6WVZ2</accession>
<dbReference type="GO" id="GO:0016740">
    <property type="term" value="F:transferase activity"/>
    <property type="evidence" value="ECO:0007669"/>
    <property type="project" value="UniProtKB-ARBA"/>
</dbReference>
<keyword evidence="4 5" id="KW-0472">Membrane</keyword>
<dbReference type="GO" id="GO:0012505">
    <property type="term" value="C:endomembrane system"/>
    <property type="evidence" value="ECO:0007669"/>
    <property type="project" value="UniProtKB-SubCell"/>
</dbReference>
<evidence type="ECO:0000313" key="6">
    <source>
        <dbReference type="EMBL" id="CRL41369.1"/>
    </source>
</evidence>
<evidence type="ECO:0000313" key="7">
    <source>
        <dbReference type="EMBL" id="NSC78317.1"/>
    </source>
</evidence>
<proteinExistence type="predicted"/>
<reference evidence="6" key="1">
    <citation type="submission" date="2015-05" db="EMBL/GenBank/DDBJ databases">
        <authorList>
            <person name="Wang D.B."/>
            <person name="Wang M."/>
        </authorList>
    </citation>
    <scope>NUCLEOTIDE SEQUENCE [LARGE SCALE GENOMIC DNA]</scope>
    <source>
        <strain evidence="6">T1-815</strain>
    </source>
</reference>
<sequence>MIIKIVTISLMAVFYICYFAKLISQKKQGIKTDQLGKGKEGFVKFIEVTLKIITYLLPVIQIISIVFYSGTAHIVLQFTGVVITMLGVLAFIVSVTQMKENWRAGVQKEEKTSLVTTGIYSISRNPAFLGFDLMYIGILFSFFNWFLCYATGFAVLFFHLQIVNVEEDFLIEAFGNEYLQYKLKVCRYLGRKRQDEK</sequence>
<feature type="transmembrane region" description="Helical" evidence="5">
    <location>
        <begin position="74"/>
        <end position="93"/>
    </location>
</feature>
<keyword evidence="2 5" id="KW-0812">Transmembrane</keyword>